<comment type="caution">
    <text evidence="3">The sequence shown here is derived from an EMBL/GenBank/DDBJ whole genome shotgun (WGS) entry which is preliminary data.</text>
</comment>
<dbReference type="Proteomes" id="UP000472676">
    <property type="component" value="Unassembled WGS sequence"/>
</dbReference>
<dbReference type="EMBL" id="JAAMOW010000007">
    <property type="protein sequence ID" value="NGY05831.1"/>
    <property type="molecule type" value="Genomic_DNA"/>
</dbReference>
<feature type="compositionally biased region" description="Low complexity" evidence="1">
    <location>
        <begin position="56"/>
        <end position="66"/>
    </location>
</feature>
<dbReference type="AlphaFoldDB" id="A0A6M2BUF0"/>
<organism evidence="3 4">
    <name type="scientific">Solimonas terrae</name>
    <dbReference type="NCBI Taxonomy" id="1396819"/>
    <lineage>
        <taxon>Bacteria</taxon>
        <taxon>Pseudomonadati</taxon>
        <taxon>Pseudomonadota</taxon>
        <taxon>Gammaproteobacteria</taxon>
        <taxon>Nevskiales</taxon>
        <taxon>Nevskiaceae</taxon>
        <taxon>Solimonas</taxon>
    </lineage>
</organism>
<evidence type="ECO:0000313" key="4">
    <source>
        <dbReference type="Proteomes" id="UP000472676"/>
    </source>
</evidence>
<reference evidence="3 4" key="1">
    <citation type="journal article" date="2014" name="Int. J. Syst. Evol. Microbiol.">
        <title>Solimonas terrae sp. nov., isolated from soil.</title>
        <authorList>
            <person name="Kim S.J."/>
            <person name="Moon J.Y."/>
            <person name="Weon H.Y."/>
            <person name="Ahn J.H."/>
            <person name="Chen W.M."/>
            <person name="Kwon S.W."/>
        </authorList>
    </citation>
    <scope>NUCLEOTIDE SEQUENCE [LARGE SCALE GENOMIC DNA]</scope>
    <source>
        <strain evidence="3 4">KIS83-12</strain>
    </source>
</reference>
<feature type="region of interest" description="Disordered" evidence="1">
    <location>
        <begin position="54"/>
        <end position="88"/>
    </location>
</feature>
<accession>A0A6M2BUF0</accession>
<name>A0A6M2BUF0_9GAMM</name>
<gene>
    <name evidence="3" type="ORF">G7Y85_13745</name>
</gene>
<keyword evidence="2" id="KW-0732">Signal</keyword>
<evidence type="ECO:0000256" key="2">
    <source>
        <dbReference type="SAM" id="SignalP"/>
    </source>
</evidence>
<evidence type="ECO:0000256" key="1">
    <source>
        <dbReference type="SAM" id="MobiDB-lite"/>
    </source>
</evidence>
<keyword evidence="4" id="KW-1185">Reference proteome</keyword>
<feature type="chain" id="PRO_5027001051" evidence="2">
    <location>
        <begin position="25"/>
        <end position="163"/>
    </location>
</feature>
<feature type="signal peptide" evidence="2">
    <location>
        <begin position="1"/>
        <end position="24"/>
    </location>
</feature>
<protein>
    <submittedName>
        <fullName evidence="3">Uncharacterized protein</fullName>
    </submittedName>
</protein>
<dbReference type="RefSeq" id="WP_166258118.1">
    <property type="nucleotide sequence ID" value="NZ_JAAMOW010000007.1"/>
</dbReference>
<sequence length="163" mass="17194">MMTARGAGLLAAALLLAPGLAAHAADPAACTRLSDAAARLNCYDAAFGRGTDQDGAPAAVPSAPARSSPPAPAEFGAEQLPAPADKPPEVRAIKVHIRGNFEGWEPKTRFELDNGQVWEVVDDKSVYCKPTLNPEVSIEKGVFGSYFLRVEGLNARAGIRRIK</sequence>
<evidence type="ECO:0000313" key="3">
    <source>
        <dbReference type="EMBL" id="NGY05831.1"/>
    </source>
</evidence>
<proteinExistence type="predicted"/>